<dbReference type="EMBL" id="CAMXCT030003090">
    <property type="protein sequence ID" value="CAL4789660.1"/>
    <property type="molecule type" value="Genomic_DNA"/>
</dbReference>
<feature type="compositionally biased region" description="Low complexity" evidence="1">
    <location>
        <begin position="213"/>
        <end position="229"/>
    </location>
</feature>
<feature type="compositionally biased region" description="Basic and acidic residues" evidence="1">
    <location>
        <begin position="240"/>
        <end position="249"/>
    </location>
</feature>
<reference evidence="4 5" key="2">
    <citation type="submission" date="2024-05" db="EMBL/GenBank/DDBJ databases">
        <authorList>
            <person name="Chen Y."/>
            <person name="Shah S."/>
            <person name="Dougan E. K."/>
            <person name="Thang M."/>
            <person name="Chan C."/>
        </authorList>
    </citation>
    <scope>NUCLEOTIDE SEQUENCE [LARGE SCALE GENOMIC DNA]</scope>
</reference>
<dbReference type="PROSITE" id="PS50004">
    <property type="entry name" value="C2"/>
    <property type="match status" value="1"/>
</dbReference>
<keyword evidence="5" id="KW-1185">Reference proteome</keyword>
<evidence type="ECO:0000313" key="4">
    <source>
        <dbReference type="EMBL" id="CAL4789660.1"/>
    </source>
</evidence>
<dbReference type="SUPFAM" id="SSF49562">
    <property type="entry name" value="C2 domain (Calcium/lipid-binding domain, CaLB)"/>
    <property type="match status" value="1"/>
</dbReference>
<feature type="compositionally biased region" description="Basic and acidic residues" evidence="1">
    <location>
        <begin position="272"/>
        <end position="314"/>
    </location>
</feature>
<dbReference type="Proteomes" id="UP001152797">
    <property type="component" value="Unassembled WGS sequence"/>
</dbReference>
<sequence>MAAMPVPSVPSVPAQLEIRIVEARLVRIFDSLKPNQDVFVQLVCGYEDGSEKVVGRTEVCKNGNLAPRWNQRFLCGRDASKGGRTLKFKVHIDHVWRNPVLCGEAEFGLDNLWRRAGNAGNGRPQEVPVPLFKKGEQTGLLNISIALQGPAVGGPPAGGGYSTPVNQMNLDPYSPHSGPGYPWLERPADPSDPRMPSPYGGPQRGSTDFAASVGVQGAEQAAEQPGQVPRPASDSNARMQELRRREEQLRQQQWQEEQRQRAAQEQYRLQEQKLQEQREQEQRLQEQRLQEQRLQEQRMREQQLQPRDLRDHPKTGSYQMRDLHSGAPLPHLQYPQDPPGPSTPQAQLAPPNGDPSYATQRLGPETPSSFPATPQRLAPAGQPAEVRGVSCGWCKERSPKANLPLPSSPTALAPEGRSPTADVSPPPADTDPAVAAGQSGQQWWHSFIERG</sequence>
<dbReference type="EMBL" id="CAMXCT010003090">
    <property type="protein sequence ID" value="CAI4002348.1"/>
    <property type="molecule type" value="Genomic_DNA"/>
</dbReference>
<dbReference type="AlphaFoldDB" id="A0A9P1G6W3"/>
<feature type="compositionally biased region" description="Low complexity" evidence="1">
    <location>
        <begin position="403"/>
        <end position="423"/>
    </location>
</feature>
<feature type="domain" description="C2" evidence="2">
    <location>
        <begin position="1"/>
        <end position="122"/>
    </location>
</feature>
<dbReference type="InterPro" id="IPR000008">
    <property type="entry name" value="C2_dom"/>
</dbReference>
<dbReference type="Gene3D" id="2.60.40.150">
    <property type="entry name" value="C2 domain"/>
    <property type="match status" value="1"/>
</dbReference>
<reference evidence="3" key="1">
    <citation type="submission" date="2022-10" db="EMBL/GenBank/DDBJ databases">
        <authorList>
            <person name="Chen Y."/>
            <person name="Dougan E. K."/>
            <person name="Chan C."/>
            <person name="Rhodes N."/>
            <person name="Thang M."/>
        </authorList>
    </citation>
    <scope>NUCLEOTIDE SEQUENCE</scope>
</reference>
<feature type="region of interest" description="Disordered" evidence="1">
    <location>
        <begin position="272"/>
        <end position="442"/>
    </location>
</feature>
<organism evidence="3">
    <name type="scientific">Cladocopium goreaui</name>
    <dbReference type="NCBI Taxonomy" id="2562237"/>
    <lineage>
        <taxon>Eukaryota</taxon>
        <taxon>Sar</taxon>
        <taxon>Alveolata</taxon>
        <taxon>Dinophyceae</taxon>
        <taxon>Suessiales</taxon>
        <taxon>Symbiodiniaceae</taxon>
        <taxon>Cladocopium</taxon>
    </lineage>
</organism>
<gene>
    <name evidence="3" type="ORF">C1SCF055_LOCUS28307</name>
</gene>
<evidence type="ECO:0000313" key="5">
    <source>
        <dbReference type="Proteomes" id="UP001152797"/>
    </source>
</evidence>
<evidence type="ECO:0000259" key="2">
    <source>
        <dbReference type="PROSITE" id="PS50004"/>
    </source>
</evidence>
<evidence type="ECO:0000313" key="3">
    <source>
        <dbReference type="EMBL" id="CAI4002348.1"/>
    </source>
</evidence>
<feature type="region of interest" description="Disordered" evidence="1">
    <location>
        <begin position="157"/>
        <end position="257"/>
    </location>
</feature>
<dbReference type="SMART" id="SM00239">
    <property type="entry name" value="C2"/>
    <property type="match status" value="1"/>
</dbReference>
<dbReference type="EMBL" id="CAMXCT020003090">
    <property type="protein sequence ID" value="CAL1155723.1"/>
    <property type="molecule type" value="Genomic_DNA"/>
</dbReference>
<evidence type="ECO:0000256" key="1">
    <source>
        <dbReference type="SAM" id="MobiDB-lite"/>
    </source>
</evidence>
<name>A0A9P1G6W3_9DINO</name>
<protein>
    <recommendedName>
        <fullName evidence="2">C2 domain-containing protein</fullName>
    </recommendedName>
</protein>
<dbReference type="InterPro" id="IPR035892">
    <property type="entry name" value="C2_domain_sf"/>
</dbReference>
<comment type="caution">
    <text evidence="3">The sequence shown here is derived from an EMBL/GenBank/DDBJ whole genome shotgun (WGS) entry which is preliminary data.</text>
</comment>
<dbReference type="OrthoDB" id="446079at2759"/>
<proteinExistence type="predicted"/>
<dbReference type="Pfam" id="PF00168">
    <property type="entry name" value="C2"/>
    <property type="match status" value="1"/>
</dbReference>
<accession>A0A9P1G6W3</accession>